<reference evidence="2 3" key="1">
    <citation type="submission" date="2018-06" db="EMBL/GenBank/DDBJ databases">
        <title>Streptomyces reniochalinae sp. nov. and Streptomyces diacarnus sp. nov. from marine sponges.</title>
        <authorList>
            <person name="Li L."/>
        </authorList>
    </citation>
    <scope>NUCLEOTIDE SEQUENCE [LARGE SCALE GENOMIC DNA]</scope>
    <source>
        <strain evidence="2 3">LHW50302</strain>
    </source>
</reference>
<dbReference type="OrthoDB" id="5476461at2"/>
<evidence type="ECO:0000313" key="2">
    <source>
        <dbReference type="EMBL" id="RCG24214.1"/>
    </source>
</evidence>
<keyword evidence="3" id="KW-1185">Reference proteome</keyword>
<dbReference type="EMBL" id="QOIM01000021">
    <property type="protein sequence ID" value="RCG24214.1"/>
    <property type="molecule type" value="Genomic_DNA"/>
</dbReference>
<dbReference type="Proteomes" id="UP000253507">
    <property type="component" value="Unassembled WGS sequence"/>
</dbReference>
<gene>
    <name evidence="2" type="ORF">DQ392_03580</name>
</gene>
<protein>
    <submittedName>
        <fullName evidence="2">Uncharacterized protein</fullName>
    </submittedName>
</protein>
<evidence type="ECO:0000313" key="3">
    <source>
        <dbReference type="Proteomes" id="UP000253507"/>
    </source>
</evidence>
<evidence type="ECO:0000256" key="1">
    <source>
        <dbReference type="SAM" id="Coils"/>
    </source>
</evidence>
<feature type="coiled-coil region" evidence="1">
    <location>
        <begin position="157"/>
        <end position="212"/>
    </location>
</feature>
<accession>A0A367F1G8</accession>
<dbReference type="AlphaFoldDB" id="A0A367F1G8"/>
<sequence>MASEASPPPPGTALDHLRYRLQLLHRRNGEPSFRVVAQRTGKAISHTTAGNVLRCDSPPGWGFLELVVEALGGSTEEFRALWIAVRDEASPLALPTPAAWEEEEDSPAPAPLLSMPDLDAAEEDLQDRATKRSRREGETRRELLLALEARADLTDRLADLHEQLGRERGRNEQLRERIASLEADRLEHGWRIERLQDELRAVRDERLHLMERLNGLHARRAELYFMWAREEESQRHEAELGRRERDAEVLALRQRLGAAEELLRSVLASRADEPSARRDGAPPSAP</sequence>
<organism evidence="2 3">
    <name type="scientific">Streptomyces reniochalinae</name>
    <dbReference type="NCBI Taxonomy" id="2250578"/>
    <lineage>
        <taxon>Bacteria</taxon>
        <taxon>Bacillati</taxon>
        <taxon>Actinomycetota</taxon>
        <taxon>Actinomycetes</taxon>
        <taxon>Kitasatosporales</taxon>
        <taxon>Streptomycetaceae</taxon>
        <taxon>Streptomyces</taxon>
    </lineage>
</organism>
<comment type="caution">
    <text evidence="2">The sequence shown here is derived from an EMBL/GenBank/DDBJ whole genome shotgun (WGS) entry which is preliminary data.</text>
</comment>
<name>A0A367F1G8_9ACTN</name>
<keyword evidence="1" id="KW-0175">Coiled coil</keyword>
<dbReference type="RefSeq" id="WP_114013980.1">
    <property type="nucleotide sequence ID" value="NZ_QOIM01000021.1"/>
</dbReference>
<proteinExistence type="predicted"/>